<accession>A0ABR2HJV4</accession>
<organism evidence="2 3">
    <name type="scientific">Tritrichomonas musculus</name>
    <dbReference type="NCBI Taxonomy" id="1915356"/>
    <lineage>
        <taxon>Eukaryota</taxon>
        <taxon>Metamonada</taxon>
        <taxon>Parabasalia</taxon>
        <taxon>Tritrichomonadida</taxon>
        <taxon>Tritrichomonadidae</taxon>
        <taxon>Tritrichomonas</taxon>
    </lineage>
</organism>
<evidence type="ECO:0000313" key="2">
    <source>
        <dbReference type="EMBL" id="KAK8847799.1"/>
    </source>
</evidence>
<dbReference type="EMBL" id="JAPFFF010000027">
    <property type="protein sequence ID" value="KAK8847799.1"/>
    <property type="molecule type" value="Genomic_DNA"/>
</dbReference>
<proteinExistence type="predicted"/>
<dbReference type="Proteomes" id="UP001470230">
    <property type="component" value="Unassembled WGS sequence"/>
</dbReference>
<reference evidence="2 3" key="1">
    <citation type="submission" date="2024-04" db="EMBL/GenBank/DDBJ databases">
        <title>Tritrichomonas musculus Genome.</title>
        <authorList>
            <person name="Alves-Ferreira E."/>
            <person name="Grigg M."/>
            <person name="Lorenzi H."/>
            <person name="Galac M."/>
        </authorList>
    </citation>
    <scope>NUCLEOTIDE SEQUENCE [LARGE SCALE GENOMIC DNA]</scope>
    <source>
        <strain evidence="2 3">EAF2021</strain>
    </source>
</reference>
<name>A0ABR2HJV4_9EUKA</name>
<gene>
    <name evidence="2" type="ORF">M9Y10_018831</name>
</gene>
<feature type="compositionally biased region" description="Polar residues" evidence="1">
    <location>
        <begin position="81"/>
        <end position="95"/>
    </location>
</feature>
<comment type="caution">
    <text evidence="2">The sequence shown here is derived from an EMBL/GenBank/DDBJ whole genome shotgun (WGS) entry which is preliminary data.</text>
</comment>
<protein>
    <submittedName>
        <fullName evidence="2">Uncharacterized protein</fullName>
    </submittedName>
</protein>
<evidence type="ECO:0000313" key="3">
    <source>
        <dbReference type="Proteomes" id="UP001470230"/>
    </source>
</evidence>
<feature type="region of interest" description="Disordered" evidence="1">
    <location>
        <begin position="79"/>
        <end position="108"/>
    </location>
</feature>
<feature type="compositionally biased region" description="Basic and acidic residues" evidence="1">
    <location>
        <begin position="96"/>
        <end position="108"/>
    </location>
</feature>
<evidence type="ECO:0000256" key="1">
    <source>
        <dbReference type="SAM" id="MobiDB-lite"/>
    </source>
</evidence>
<sequence length="141" mass="16279">MKKKSTKNWGSICIIDADKVQKIDFDKRGNLPKNFFRSTRKCRYKDYINILGRRNCFFGNGKASSDNSKSNEKVVDLEYNAGQSNTSSKNINNQSNKEDSISETEFESKNEVDSFYNSPYELNHDHLLDLPNETSYDCFGF</sequence>
<keyword evidence="3" id="KW-1185">Reference proteome</keyword>